<comment type="function">
    <text evidence="4">PPIases accelerate the folding of proteins. It catalyzes the cis-trans isomerization of proline imidic peptide bonds in oligopeptides.</text>
</comment>
<dbReference type="PROSITE" id="PS50072">
    <property type="entry name" value="CSA_PPIASE_2"/>
    <property type="match status" value="1"/>
</dbReference>
<keyword evidence="2 4" id="KW-0697">Rotamase</keyword>
<dbReference type="Proteomes" id="UP000290637">
    <property type="component" value="Chromosome"/>
</dbReference>
<keyword evidence="3 4" id="KW-0413">Isomerase</keyword>
<dbReference type="PRINTS" id="PR00153">
    <property type="entry name" value="CSAPPISMRASE"/>
</dbReference>
<comment type="similarity">
    <text evidence="1 4">Belongs to the cyclophilin-type PPIase family.</text>
</comment>
<feature type="signal peptide" evidence="4">
    <location>
        <begin position="1"/>
        <end position="27"/>
    </location>
</feature>
<feature type="region of interest" description="Disordered" evidence="5">
    <location>
        <begin position="196"/>
        <end position="238"/>
    </location>
</feature>
<keyword evidence="8" id="KW-1185">Reference proteome</keyword>
<evidence type="ECO:0000259" key="6">
    <source>
        <dbReference type="PROSITE" id="PS50072"/>
    </source>
</evidence>
<dbReference type="InterPro" id="IPR020892">
    <property type="entry name" value="Cyclophilin-type_PPIase_CS"/>
</dbReference>
<evidence type="ECO:0000256" key="5">
    <source>
        <dbReference type="SAM" id="MobiDB-lite"/>
    </source>
</evidence>
<evidence type="ECO:0000256" key="2">
    <source>
        <dbReference type="ARBA" id="ARBA00023110"/>
    </source>
</evidence>
<dbReference type="SUPFAM" id="SSF50891">
    <property type="entry name" value="Cyclophilin-like"/>
    <property type="match status" value="1"/>
</dbReference>
<dbReference type="EC" id="5.2.1.8" evidence="4"/>
<dbReference type="GO" id="GO:0003755">
    <property type="term" value="F:peptidyl-prolyl cis-trans isomerase activity"/>
    <property type="evidence" value="ECO:0007669"/>
    <property type="project" value="UniProtKB-UniRule"/>
</dbReference>
<proteinExistence type="inferred from homology"/>
<dbReference type="PANTHER" id="PTHR43246">
    <property type="entry name" value="PEPTIDYL-PROLYL CIS-TRANS ISOMERASE CYP38, CHLOROPLASTIC"/>
    <property type="match status" value="1"/>
</dbReference>
<dbReference type="InterPro" id="IPR029000">
    <property type="entry name" value="Cyclophilin-like_dom_sf"/>
</dbReference>
<evidence type="ECO:0000256" key="3">
    <source>
        <dbReference type="ARBA" id="ARBA00023235"/>
    </source>
</evidence>
<comment type="catalytic activity">
    <reaction evidence="4">
        <text>[protein]-peptidylproline (omega=180) = [protein]-peptidylproline (omega=0)</text>
        <dbReference type="Rhea" id="RHEA:16237"/>
        <dbReference type="Rhea" id="RHEA-COMP:10747"/>
        <dbReference type="Rhea" id="RHEA-COMP:10748"/>
        <dbReference type="ChEBI" id="CHEBI:83833"/>
        <dbReference type="ChEBI" id="CHEBI:83834"/>
        <dbReference type="EC" id="5.2.1.8"/>
    </reaction>
</comment>
<accession>A0A4P6KU65</accession>
<dbReference type="AlphaFoldDB" id="A0A4P6KU65"/>
<dbReference type="GO" id="GO:0006457">
    <property type="term" value="P:protein folding"/>
    <property type="evidence" value="ECO:0007669"/>
    <property type="project" value="InterPro"/>
</dbReference>
<dbReference type="InterPro" id="IPR044665">
    <property type="entry name" value="E_coli_cyclophilin_A-like"/>
</dbReference>
<dbReference type="EMBL" id="CP035913">
    <property type="protein sequence ID" value="QBE61962.1"/>
    <property type="molecule type" value="Genomic_DNA"/>
</dbReference>
<dbReference type="Gene3D" id="2.40.100.10">
    <property type="entry name" value="Cyclophilin-like"/>
    <property type="match status" value="1"/>
</dbReference>
<feature type="chain" id="PRO_5021018211" description="Peptidyl-prolyl cis-trans isomerase" evidence="4">
    <location>
        <begin position="28"/>
        <end position="238"/>
    </location>
</feature>
<sequence length="238" mass="25255">MHNNKLNNKVSTATMIAGLLLSGSVFAANPQVSLKTTAGEIVVELNQDKAPKSTANFLAYVKSGFYKDTIFHRVIDGFMIQAGGYTKDLKGKPTRPPIPSESKNGLNNVTYSVAMARMDNPNSATSQFFINVADNMALDYPNFDGVGYTVFGRVISGYEVVDKIKGVLVDDKSFVFQNVPVTPIVIKSATLLKKPIAPKPAPGQTAQAETTATEAAQPEPAPAAQPEAPAEAAPAPAQ</sequence>
<name>A0A4P6KU65_9BURK</name>
<evidence type="ECO:0000256" key="1">
    <source>
        <dbReference type="ARBA" id="ARBA00007365"/>
    </source>
</evidence>
<keyword evidence="4" id="KW-0732">Signal</keyword>
<feature type="compositionally biased region" description="Low complexity" evidence="5">
    <location>
        <begin position="202"/>
        <end position="238"/>
    </location>
</feature>
<dbReference type="Pfam" id="PF00160">
    <property type="entry name" value="Pro_isomerase"/>
    <property type="match status" value="1"/>
</dbReference>
<feature type="domain" description="PPIase cyclophilin-type" evidence="6">
    <location>
        <begin position="36"/>
        <end position="191"/>
    </location>
</feature>
<evidence type="ECO:0000256" key="4">
    <source>
        <dbReference type="RuleBase" id="RU363019"/>
    </source>
</evidence>
<dbReference type="PROSITE" id="PS00170">
    <property type="entry name" value="CSA_PPIASE_1"/>
    <property type="match status" value="1"/>
</dbReference>
<evidence type="ECO:0000313" key="8">
    <source>
        <dbReference type="Proteomes" id="UP000290637"/>
    </source>
</evidence>
<reference evidence="7 8" key="1">
    <citation type="submission" date="2019-02" db="EMBL/GenBank/DDBJ databases">
        <title>Draft Genome Sequences of Six Type Strains of the Genus Massilia.</title>
        <authorList>
            <person name="Miess H."/>
            <person name="Frediansyhah A."/>
            <person name="Gross H."/>
        </authorList>
    </citation>
    <scope>NUCLEOTIDE SEQUENCE [LARGE SCALE GENOMIC DNA]</scope>
    <source>
        <strain evidence="7 8">DSM 17473</strain>
    </source>
</reference>
<dbReference type="OrthoDB" id="9807797at2"/>
<dbReference type="InterPro" id="IPR002130">
    <property type="entry name" value="Cyclophilin-type_PPIase_dom"/>
</dbReference>
<protein>
    <recommendedName>
        <fullName evidence="4">Peptidyl-prolyl cis-trans isomerase</fullName>
        <shortName evidence="4">PPIase</shortName>
        <ecNumber evidence="4">5.2.1.8</ecNumber>
    </recommendedName>
</protein>
<evidence type="ECO:0000313" key="7">
    <source>
        <dbReference type="EMBL" id="QBE61962.1"/>
    </source>
</evidence>
<dbReference type="KEGG" id="plue:EWM63_02280"/>
<gene>
    <name evidence="7" type="ORF">EWM63_02280</name>
</gene>
<organism evidence="7 8">
    <name type="scientific">Pseudoduganella lutea</name>
    <dbReference type="NCBI Taxonomy" id="321985"/>
    <lineage>
        <taxon>Bacteria</taxon>
        <taxon>Pseudomonadati</taxon>
        <taxon>Pseudomonadota</taxon>
        <taxon>Betaproteobacteria</taxon>
        <taxon>Burkholderiales</taxon>
        <taxon>Oxalobacteraceae</taxon>
        <taxon>Telluria group</taxon>
        <taxon>Pseudoduganella</taxon>
    </lineage>
</organism>